<keyword evidence="3" id="KW-1185">Reference proteome</keyword>
<proteinExistence type="predicted"/>
<evidence type="ECO:0000313" key="3">
    <source>
        <dbReference type="Proteomes" id="UP001501588"/>
    </source>
</evidence>
<reference evidence="3" key="1">
    <citation type="journal article" date="2019" name="Int. J. Syst. Evol. Microbiol.">
        <title>The Global Catalogue of Microorganisms (GCM) 10K type strain sequencing project: providing services to taxonomists for standard genome sequencing and annotation.</title>
        <authorList>
            <consortium name="The Broad Institute Genomics Platform"/>
            <consortium name="The Broad Institute Genome Sequencing Center for Infectious Disease"/>
            <person name="Wu L."/>
            <person name="Ma J."/>
        </authorList>
    </citation>
    <scope>NUCLEOTIDE SEQUENCE [LARGE SCALE GENOMIC DNA]</scope>
    <source>
        <strain evidence="3">JCM 9933</strain>
    </source>
</reference>
<dbReference type="SUPFAM" id="SSF53067">
    <property type="entry name" value="Actin-like ATPase domain"/>
    <property type="match status" value="1"/>
</dbReference>
<protein>
    <recommendedName>
        <fullName evidence="1">Transposase IS110-like N-terminal domain-containing protein</fullName>
    </recommendedName>
</protein>
<dbReference type="InterPro" id="IPR002525">
    <property type="entry name" value="Transp_IS110-like_N"/>
</dbReference>
<dbReference type="InterPro" id="IPR047650">
    <property type="entry name" value="Transpos_IS110"/>
</dbReference>
<sequence length="130" mass="14080">MRYYAGLDVSLEETSVCIVDEEGKIVREAKVASDPEALATWLGGLGLLLARVGLETGALAGRLAEEMAGLGVPGVVCMDARHARAAMVAMTHKTDRNDARGLAQMLRTGWFRQVALPHMICSRQRSRCLI</sequence>
<comment type="caution">
    <text evidence="2">The sequence shown here is derived from an EMBL/GenBank/DDBJ whole genome shotgun (WGS) entry which is preliminary data.</text>
</comment>
<accession>A0ABP3PYN7</accession>
<dbReference type="Proteomes" id="UP001501588">
    <property type="component" value="Unassembled WGS sequence"/>
</dbReference>
<organism evidence="2 3">
    <name type="scientific">Craurococcus roseus</name>
    <dbReference type="NCBI Taxonomy" id="77585"/>
    <lineage>
        <taxon>Bacteria</taxon>
        <taxon>Pseudomonadati</taxon>
        <taxon>Pseudomonadota</taxon>
        <taxon>Alphaproteobacteria</taxon>
        <taxon>Acetobacterales</taxon>
        <taxon>Acetobacteraceae</taxon>
        <taxon>Craurococcus</taxon>
    </lineage>
</organism>
<dbReference type="PANTHER" id="PTHR33055:SF3">
    <property type="entry name" value="PUTATIVE TRANSPOSASE FOR IS117-RELATED"/>
    <property type="match status" value="1"/>
</dbReference>
<name>A0ABP3PYN7_9PROT</name>
<evidence type="ECO:0000313" key="2">
    <source>
        <dbReference type="EMBL" id="GAA0575836.1"/>
    </source>
</evidence>
<gene>
    <name evidence="2" type="ORF">GCM10009416_13180</name>
</gene>
<dbReference type="PANTHER" id="PTHR33055">
    <property type="entry name" value="TRANSPOSASE FOR INSERTION SEQUENCE ELEMENT IS1111A"/>
    <property type="match status" value="1"/>
</dbReference>
<feature type="domain" description="Transposase IS110-like N-terminal" evidence="1">
    <location>
        <begin position="5"/>
        <end position="116"/>
    </location>
</feature>
<evidence type="ECO:0000259" key="1">
    <source>
        <dbReference type="Pfam" id="PF01548"/>
    </source>
</evidence>
<dbReference type="Gene3D" id="3.30.420.40">
    <property type="match status" value="1"/>
</dbReference>
<dbReference type="EMBL" id="BAAAFZ010000011">
    <property type="protein sequence ID" value="GAA0575836.1"/>
    <property type="molecule type" value="Genomic_DNA"/>
</dbReference>
<dbReference type="Pfam" id="PF01548">
    <property type="entry name" value="DEDD_Tnp_IS110"/>
    <property type="match status" value="1"/>
</dbReference>
<dbReference type="InterPro" id="IPR043129">
    <property type="entry name" value="ATPase_NBD"/>
</dbReference>